<sequence length="205" mass="22315">MDMGVLHVCRSTSGITRFAGRLCQFHHTWKTADDRAGRFLPSPGARGGRGFRILPGPGKTAARARPFSTPGASLAIRGPGHGKRRFLTARPAGDAAGAKTDACRIAERRRMRWLSLGLPAPLRIHIGPRWARDADEHPQVGQELFRGRVTLPAGGTRELSGLLKPEIFSKPQRLDIDVMRIDRKQSVVNYAGCAALPDRGSLPNS</sequence>
<comment type="caution">
    <text evidence="1">The sequence shown here is derived from an EMBL/GenBank/DDBJ whole genome shotgun (WGS) entry which is preliminary data.</text>
</comment>
<dbReference type="Proteomes" id="UP000766595">
    <property type="component" value="Unassembled WGS sequence"/>
</dbReference>
<organism evidence="1 2">
    <name type="scientific">Prosthecodimorpha staleyi</name>
    <dbReference type="NCBI Taxonomy" id="2840188"/>
    <lineage>
        <taxon>Bacteria</taxon>
        <taxon>Pseudomonadati</taxon>
        <taxon>Pseudomonadota</taxon>
        <taxon>Alphaproteobacteria</taxon>
        <taxon>Hyphomicrobiales</taxon>
        <taxon>Ancalomicrobiaceae</taxon>
        <taxon>Prosthecodimorpha</taxon>
    </lineage>
</organism>
<evidence type="ECO:0000313" key="1">
    <source>
        <dbReference type="EMBL" id="MBT9290311.1"/>
    </source>
</evidence>
<gene>
    <name evidence="1" type="ORF">KL771_12635</name>
</gene>
<accession>A0A947D3V9</accession>
<proteinExistence type="predicted"/>
<reference evidence="1 2" key="1">
    <citation type="submission" date="2021-06" db="EMBL/GenBank/DDBJ databases">
        <authorList>
            <person name="Grouzdev D.S."/>
            <person name="Koziaeva V."/>
        </authorList>
    </citation>
    <scope>NUCLEOTIDE SEQUENCE [LARGE SCALE GENOMIC DNA]</scope>
    <source>
        <strain evidence="1 2">22</strain>
    </source>
</reference>
<keyword evidence="2" id="KW-1185">Reference proteome</keyword>
<evidence type="ECO:0000313" key="2">
    <source>
        <dbReference type="Proteomes" id="UP000766595"/>
    </source>
</evidence>
<protein>
    <submittedName>
        <fullName evidence="1">Uncharacterized protein</fullName>
    </submittedName>
</protein>
<dbReference type="AlphaFoldDB" id="A0A947D3V9"/>
<name>A0A947D3V9_9HYPH</name>
<dbReference type="EMBL" id="JAHHZF010000005">
    <property type="protein sequence ID" value="MBT9290311.1"/>
    <property type="molecule type" value="Genomic_DNA"/>
</dbReference>